<accession>A0ACB8B5E3</accession>
<evidence type="ECO:0000313" key="2">
    <source>
        <dbReference type="Proteomes" id="UP000790709"/>
    </source>
</evidence>
<evidence type="ECO:0000313" key="1">
    <source>
        <dbReference type="EMBL" id="KAH7920446.1"/>
    </source>
</evidence>
<organism evidence="1 2">
    <name type="scientific">Leucogyrophana mollusca</name>
    <dbReference type="NCBI Taxonomy" id="85980"/>
    <lineage>
        <taxon>Eukaryota</taxon>
        <taxon>Fungi</taxon>
        <taxon>Dikarya</taxon>
        <taxon>Basidiomycota</taxon>
        <taxon>Agaricomycotina</taxon>
        <taxon>Agaricomycetes</taxon>
        <taxon>Agaricomycetidae</taxon>
        <taxon>Boletales</taxon>
        <taxon>Boletales incertae sedis</taxon>
        <taxon>Leucogyrophana</taxon>
    </lineage>
</organism>
<comment type="caution">
    <text evidence="1">The sequence shown here is derived from an EMBL/GenBank/DDBJ whole genome shotgun (WGS) entry which is preliminary data.</text>
</comment>
<gene>
    <name evidence="1" type="ORF">BV22DRAFT_801576</name>
</gene>
<dbReference type="EMBL" id="MU266579">
    <property type="protein sequence ID" value="KAH7920446.1"/>
    <property type="molecule type" value="Genomic_DNA"/>
</dbReference>
<reference evidence="1" key="1">
    <citation type="journal article" date="2021" name="New Phytol.">
        <title>Evolutionary innovations through gain and loss of genes in the ectomycorrhizal Boletales.</title>
        <authorList>
            <person name="Wu G."/>
            <person name="Miyauchi S."/>
            <person name="Morin E."/>
            <person name="Kuo A."/>
            <person name="Drula E."/>
            <person name="Varga T."/>
            <person name="Kohler A."/>
            <person name="Feng B."/>
            <person name="Cao Y."/>
            <person name="Lipzen A."/>
            <person name="Daum C."/>
            <person name="Hundley H."/>
            <person name="Pangilinan J."/>
            <person name="Johnson J."/>
            <person name="Barry K."/>
            <person name="LaButti K."/>
            <person name="Ng V."/>
            <person name="Ahrendt S."/>
            <person name="Min B."/>
            <person name="Choi I.G."/>
            <person name="Park H."/>
            <person name="Plett J.M."/>
            <person name="Magnuson J."/>
            <person name="Spatafora J.W."/>
            <person name="Nagy L.G."/>
            <person name="Henrissat B."/>
            <person name="Grigoriev I.V."/>
            <person name="Yang Z.L."/>
            <person name="Xu J."/>
            <person name="Martin F.M."/>
        </authorList>
    </citation>
    <scope>NUCLEOTIDE SEQUENCE</scope>
    <source>
        <strain evidence="1">KUC20120723A-06</strain>
    </source>
</reference>
<dbReference type="Proteomes" id="UP000790709">
    <property type="component" value="Unassembled WGS sequence"/>
</dbReference>
<keyword evidence="2" id="KW-1185">Reference proteome</keyword>
<name>A0ACB8B5E3_9AGAM</name>
<sequence>MRSSTPMYGSASLSFVLLLCFLVLSPCFPVSFSFMFSYRFSLSNKNKQTIHTHYPLDYPRPTSNPGAGASASTSAPSHRASPDRSINQSSHPRVSTPTKPAHPPNRSCPDQ</sequence>
<protein>
    <submittedName>
        <fullName evidence="1">Uncharacterized protein</fullName>
    </submittedName>
</protein>
<proteinExistence type="predicted"/>